<accession>A0A316VQ97</accession>
<feature type="compositionally biased region" description="Basic and acidic residues" evidence="5">
    <location>
        <begin position="545"/>
        <end position="564"/>
    </location>
</feature>
<dbReference type="CDD" id="cd12148">
    <property type="entry name" value="fungal_TF_MHR"/>
    <property type="match status" value="1"/>
</dbReference>
<evidence type="ECO:0000256" key="3">
    <source>
        <dbReference type="ARBA" id="ARBA00023125"/>
    </source>
</evidence>
<keyword evidence="4" id="KW-0539">Nucleus</keyword>
<evidence type="ECO:0000259" key="6">
    <source>
        <dbReference type="SMART" id="SM00906"/>
    </source>
</evidence>
<dbReference type="Proteomes" id="UP000245771">
    <property type="component" value="Unassembled WGS sequence"/>
</dbReference>
<protein>
    <recommendedName>
        <fullName evidence="6">Xylanolytic transcriptional activator regulatory domain-containing protein</fullName>
    </recommendedName>
</protein>
<organism evidence="7 8">
    <name type="scientific">Meira miltonrushii</name>
    <dbReference type="NCBI Taxonomy" id="1280837"/>
    <lineage>
        <taxon>Eukaryota</taxon>
        <taxon>Fungi</taxon>
        <taxon>Dikarya</taxon>
        <taxon>Basidiomycota</taxon>
        <taxon>Ustilaginomycotina</taxon>
        <taxon>Exobasidiomycetes</taxon>
        <taxon>Exobasidiales</taxon>
        <taxon>Brachybasidiaceae</taxon>
        <taxon>Meira</taxon>
    </lineage>
</organism>
<keyword evidence="8" id="KW-1185">Reference proteome</keyword>
<feature type="region of interest" description="Disordered" evidence="5">
    <location>
        <begin position="545"/>
        <end position="647"/>
    </location>
</feature>
<dbReference type="SMART" id="SM00906">
    <property type="entry name" value="Fungal_trans"/>
    <property type="match status" value="1"/>
</dbReference>
<dbReference type="GO" id="GO:0005634">
    <property type="term" value="C:nucleus"/>
    <property type="evidence" value="ECO:0007669"/>
    <property type="project" value="UniProtKB-SubCell"/>
</dbReference>
<evidence type="ECO:0000256" key="2">
    <source>
        <dbReference type="ARBA" id="ARBA00022723"/>
    </source>
</evidence>
<evidence type="ECO:0000256" key="5">
    <source>
        <dbReference type="SAM" id="MobiDB-lite"/>
    </source>
</evidence>
<comment type="subcellular location">
    <subcellularLocation>
        <location evidence="1">Nucleus</location>
    </subcellularLocation>
</comment>
<dbReference type="GO" id="GO:0006351">
    <property type="term" value="P:DNA-templated transcription"/>
    <property type="evidence" value="ECO:0007669"/>
    <property type="project" value="InterPro"/>
</dbReference>
<dbReference type="InterPro" id="IPR007219">
    <property type="entry name" value="XnlR_reg_dom"/>
</dbReference>
<feature type="compositionally biased region" description="Polar residues" evidence="5">
    <location>
        <begin position="567"/>
        <end position="576"/>
    </location>
</feature>
<dbReference type="EMBL" id="KZ819602">
    <property type="protein sequence ID" value="PWN37665.1"/>
    <property type="molecule type" value="Genomic_DNA"/>
</dbReference>
<sequence>MHSNHRLSAWSGNESTDSIRANKSARVDYSQSLSSSTHEEESNKPAALHSALDTLSKSLMDVKRLVSSAESGPKESLAEMGSTVHWDDVAKLLPAPNECQELIHCFFTELEWYQCGVNQTNFYALWEGPVKRKEAMPRHSVALICGVFAFTLLLAPRSHPASRLPQSDNTNPRRQIENARLLIDAFYHFPTHKEEEEEEEFMSFANDKEMLGQLQAETLFCYYCVVAGLTKKAWFGLGKAIRLAKGMDLFDESRWSLSRAEREERRGIAWDLITMDRWCSMHIGRSGELMSPVNVLYPSTKLPHATMRNQCMELIRRTFEFLKQCSSMEVNDRFAAAREMDAQVEAFQTQLPPELQFKNASLSDLEPETMKRAAPSLTFYFSSKYLRIMIMRPFLMDPSAPLDLRFGSLQHARSIIESTPHMVALSSSPYVSFPAAWNSQFLFVAAATFASVVLSKNEVNSISKEDSAMKAKVGWSDHIASTNKNLTIWPEEDLDWFASTLFDVVQTFDVVSQGARGYTARTCKNLLLGLCTSRETLRKRFQDREKARIQKVGGKKDSKSEAFKRTSLPSVFSPDNDSTDSSTSRKHGLANDGSHHRSFGGSSDSLTSSAAHSPATSHSAQSYNGHGGYPPHHTLQVNTTTQPDSTTTVSAGEVLADLGATPIGNGMQGSLFGMDQFNFEVPFLDSQEWANLTSNLNMNITPRNL</sequence>
<dbReference type="GeneID" id="37020072"/>
<dbReference type="Pfam" id="PF04082">
    <property type="entry name" value="Fungal_trans"/>
    <property type="match status" value="1"/>
</dbReference>
<dbReference type="PANTHER" id="PTHR46910:SF3">
    <property type="entry name" value="HALOTOLERANCE PROTEIN 9-RELATED"/>
    <property type="match status" value="1"/>
</dbReference>
<feature type="compositionally biased region" description="Low complexity" evidence="5">
    <location>
        <begin position="599"/>
        <end position="622"/>
    </location>
</feature>
<keyword evidence="3" id="KW-0238">DNA-binding</keyword>
<dbReference type="RefSeq" id="XP_025357967.1">
    <property type="nucleotide sequence ID" value="XM_025498291.1"/>
</dbReference>
<dbReference type="AlphaFoldDB" id="A0A316VQ97"/>
<evidence type="ECO:0000313" key="7">
    <source>
        <dbReference type="EMBL" id="PWN37665.1"/>
    </source>
</evidence>
<reference evidence="7 8" key="1">
    <citation type="journal article" date="2018" name="Mol. Biol. Evol.">
        <title>Broad Genomic Sampling Reveals a Smut Pathogenic Ancestry of the Fungal Clade Ustilaginomycotina.</title>
        <authorList>
            <person name="Kijpornyongpan T."/>
            <person name="Mondo S.J."/>
            <person name="Barry K."/>
            <person name="Sandor L."/>
            <person name="Lee J."/>
            <person name="Lipzen A."/>
            <person name="Pangilinan J."/>
            <person name="LaButti K."/>
            <person name="Hainaut M."/>
            <person name="Henrissat B."/>
            <person name="Grigoriev I.V."/>
            <person name="Spatafora J.W."/>
            <person name="Aime M.C."/>
        </authorList>
    </citation>
    <scope>NUCLEOTIDE SEQUENCE [LARGE SCALE GENOMIC DNA]</scope>
    <source>
        <strain evidence="7 8">MCA 3882</strain>
    </source>
</reference>
<feature type="domain" description="Xylanolytic transcriptional activator regulatory" evidence="6">
    <location>
        <begin position="233"/>
        <end position="304"/>
    </location>
</feature>
<dbReference type="OrthoDB" id="6780543at2759"/>
<evidence type="ECO:0000313" key="8">
    <source>
        <dbReference type="Proteomes" id="UP000245771"/>
    </source>
</evidence>
<dbReference type="GO" id="GO:0003700">
    <property type="term" value="F:DNA-binding transcription factor activity"/>
    <property type="evidence" value="ECO:0007669"/>
    <property type="project" value="InterPro"/>
</dbReference>
<dbReference type="GO" id="GO:0003677">
    <property type="term" value="F:DNA binding"/>
    <property type="evidence" value="ECO:0007669"/>
    <property type="project" value="UniProtKB-KW"/>
</dbReference>
<dbReference type="InterPro" id="IPR050987">
    <property type="entry name" value="AtrR-like"/>
</dbReference>
<proteinExistence type="predicted"/>
<evidence type="ECO:0000256" key="1">
    <source>
        <dbReference type="ARBA" id="ARBA00004123"/>
    </source>
</evidence>
<gene>
    <name evidence="7" type="ORF">FA14DRAFT_159610</name>
</gene>
<dbReference type="PANTHER" id="PTHR46910">
    <property type="entry name" value="TRANSCRIPTION FACTOR PDR1"/>
    <property type="match status" value="1"/>
</dbReference>
<name>A0A316VQ97_9BASI</name>
<dbReference type="InParanoid" id="A0A316VQ97"/>
<dbReference type="STRING" id="1280837.A0A316VQ97"/>
<keyword evidence="2" id="KW-0479">Metal-binding</keyword>
<dbReference type="GO" id="GO:0008270">
    <property type="term" value="F:zinc ion binding"/>
    <property type="evidence" value="ECO:0007669"/>
    <property type="project" value="InterPro"/>
</dbReference>
<evidence type="ECO:0000256" key="4">
    <source>
        <dbReference type="ARBA" id="ARBA00023242"/>
    </source>
</evidence>